<name>A0A4X2LPY7_VOMUR</name>
<evidence type="ECO:0000259" key="3">
    <source>
        <dbReference type="Pfam" id="PF00085"/>
    </source>
</evidence>
<feature type="domain" description="Thioredoxin" evidence="3">
    <location>
        <begin position="403"/>
        <end position="503"/>
    </location>
</feature>
<reference evidence="8" key="1">
    <citation type="submission" date="2018-12" db="EMBL/GenBank/DDBJ databases">
        <authorList>
            <person name="Yazar S."/>
        </authorList>
    </citation>
    <scope>NUCLEOTIDE SEQUENCE [LARGE SCALE GENOMIC DNA]</scope>
</reference>
<organism evidence="7 8">
    <name type="scientific">Vombatus ursinus</name>
    <name type="common">Common wombat</name>
    <dbReference type="NCBI Taxonomy" id="29139"/>
    <lineage>
        <taxon>Eukaryota</taxon>
        <taxon>Metazoa</taxon>
        <taxon>Chordata</taxon>
        <taxon>Craniata</taxon>
        <taxon>Vertebrata</taxon>
        <taxon>Euteleostomi</taxon>
        <taxon>Mammalia</taxon>
        <taxon>Metatheria</taxon>
        <taxon>Diprotodontia</taxon>
        <taxon>Vombatidae</taxon>
        <taxon>Vombatus</taxon>
    </lineage>
</organism>
<dbReference type="InterPro" id="IPR013766">
    <property type="entry name" value="Thioredoxin_domain"/>
</dbReference>
<dbReference type="Pfam" id="PF24509">
    <property type="entry name" value="TXNDC16_2nd"/>
    <property type="match status" value="1"/>
</dbReference>
<dbReference type="STRING" id="29139.ENSVURP00010022892"/>
<keyword evidence="2" id="KW-0812">Transmembrane</keyword>
<dbReference type="CDD" id="cd02961">
    <property type="entry name" value="PDI_a_family"/>
    <property type="match status" value="1"/>
</dbReference>
<dbReference type="SUPFAM" id="SSF52833">
    <property type="entry name" value="Thioredoxin-like"/>
    <property type="match status" value="1"/>
</dbReference>
<feature type="domain" description="TXNDC16 N-terminal" evidence="4">
    <location>
        <begin position="31"/>
        <end position="134"/>
    </location>
</feature>
<dbReference type="Gene3D" id="3.40.30.10">
    <property type="entry name" value="Glutaredoxin"/>
    <property type="match status" value="2"/>
</dbReference>
<dbReference type="Proteomes" id="UP000314987">
    <property type="component" value="Unassembled WGS sequence"/>
</dbReference>
<dbReference type="GeneTree" id="ENSGT00390000006080"/>
<evidence type="ECO:0000259" key="6">
    <source>
        <dbReference type="Pfam" id="PF24510"/>
    </source>
</evidence>
<evidence type="ECO:0000256" key="1">
    <source>
        <dbReference type="SAM" id="MobiDB-lite"/>
    </source>
</evidence>
<reference evidence="7" key="3">
    <citation type="submission" date="2025-09" db="UniProtKB">
        <authorList>
            <consortium name="Ensembl"/>
        </authorList>
    </citation>
    <scope>IDENTIFICATION</scope>
</reference>
<keyword evidence="2" id="KW-1133">Transmembrane helix</keyword>
<keyword evidence="8" id="KW-1185">Reference proteome</keyword>
<dbReference type="OrthoDB" id="427280at2759"/>
<dbReference type="AlphaFoldDB" id="A0A4X2LPY7"/>
<dbReference type="OMA" id="CRRTLMG"/>
<accession>A0A4X2LPY7</accession>
<dbReference type="InterPro" id="IPR036249">
    <property type="entry name" value="Thioredoxin-like_sf"/>
</dbReference>
<evidence type="ECO:0000259" key="4">
    <source>
        <dbReference type="Pfam" id="PF24508"/>
    </source>
</evidence>
<dbReference type="PANTHER" id="PTHR22699:SF1">
    <property type="entry name" value="THIOREDOXIN DOMAIN-CONTAINING PROTEIN 16"/>
    <property type="match status" value="1"/>
</dbReference>
<dbReference type="InterPro" id="IPR057639">
    <property type="entry name" value="TXNDC16_N"/>
</dbReference>
<feature type="region of interest" description="Disordered" evidence="1">
    <location>
        <begin position="787"/>
        <end position="807"/>
    </location>
</feature>
<proteinExistence type="predicted"/>
<dbReference type="InterPro" id="IPR040090">
    <property type="entry name" value="TXNDC16"/>
</dbReference>
<dbReference type="CTD" id="57544"/>
<reference evidence="7" key="2">
    <citation type="submission" date="2025-08" db="UniProtKB">
        <authorList>
            <consortium name="Ensembl"/>
        </authorList>
    </citation>
    <scope>IDENTIFICATION</scope>
</reference>
<feature type="domain" description="TXNDC16 second thioredoxin-like" evidence="5">
    <location>
        <begin position="135"/>
        <end position="256"/>
    </location>
</feature>
<dbReference type="InterPro" id="IPR057645">
    <property type="entry name" value="TXNDC16_3rd"/>
</dbReference>
<dbReference type="PANTHER" id="PTHR22699">
    <property type="entry name" value="THIOREDOXIN DOMAIN-CONTAINING PROTEIN 16"/>
    <property type="match status" value="1"/>
</dbReference>
<sequence length="807" mass="91512">MMSSRLSVWMYSIFFVLICMFYKCTARNRDTLMELSLQEYFSILQTGKTSLVYFSQDVSLDITVFLEELKKAAGPLCSYGISVAKVNCAKEEASKYCGKENDLTKAYLFRGNILLREFPTDALFDVNAIIANVLFALLFNEIKYITSLDDFENIENAMKGKTNIALIYVRAIGTPEHRAVMETAFVYGTAYQFVLTTETALLEGIGAENSDIISGSLFFFHCKVVLDLTQKCRKTLLEQPLTILNIHRFLKLMDAPLLTEITDDPEKVSTIHLQLGLPLIFILSQQTTYEADKNTAERVAWHLRGKAGITLLLKDSSDLNIPAHANVIFKRAEKGVPVDFLFLHDANSIISLVENNVPIQNNEPVKEYEEGEMETLNLGIQDDQVVETVYRDRKRNLPLELIIELTEETFNSIIMNTSSSIVLFYANWEAVSLAFLQSYVDVAIKLKGVSNMLFTRLNCGDWSNVCTKQNVTEYPVIKIFKAGEKPVIYTGMLETEYLLKFIRLNRISCPVKIVTIEEAEEYLNGELYKELTSYSSVSILGVFSSSMTKEKENFIEAGNSLKGYVITGFYSEEDALILSKKYAVTLPALLLARHKEGKIDSVLLSNSDAKDIVQIIKSALLEIFPEITVENLPFYLRLQKPLLIFFRDGNLNDKDEIEMLPLVKQKHLETLIPCWLNLKTTPVGRGILKAYFKHLPPLPLLVLVDLHIQGQVSAFPLDQTINEKNILLWLQRLETGLESPITTLSDEEWKPPLPAYNFLSRMDATVPYTEIAQFPTKNMFSCAKTTDLQQHDKGHSEDKSVIRKERA</sequence>
<feature type="compositionally biased region" description="Basic and acidic residues" evidence="1">
    <location>
        <begin position="789"/>
        <end position="807"/>
    </location>
</feature>
<dbReference type="Ensembl" id="ENSVURT00010026051.1">
    <property type="protein sequence ID" value="ENSVURP00010022892.1"/>
    <property type="gene ID" value="ENSVURG00010017523.1"/>
</dbReference>
<feature type="domain" description="TXNDC16 third thioredoxin-like" evidence="6">
    <location>
        <begin position="257"/>
        <end position="347"/>
    </location>
</feature>
<dbReference type="InterPro" id="IPR057642">
    <property type="entry name" value="TXNDC16_2nd"/>
</dbReference>
<evidence type="ECO:0000259" key="5">
    <source>
        <dbReference type="Pfam" id="PF24509"/>
    </source>
</evidence>
<dbReference type="Pfam" id="PF24508">
    <property type="entry name" value="TXNDC16_N"/>
    <property type="match status" value="1"/>
</dbReference>
<dbReference type="RefSeq" id="XP_027697459.1">
    <property type="nucleotide sequence ID" value="XM_027841658.1"/>
</dbReference>
<evidence type="ECO:0000313" key="8">
    <source>
        <dbReference type="Proteomes" id="UP000314987"/>
    </source>
</evidence>
<dbReference type="Pfam" id="PF24510">
    <property type="entry name" value="TXNDC16_3rd"/>
    <property type="match status" value="1"/>
</dbReference>
<dbReference type="Pfam" id="PF13848">
    <property type="entry name" value="Thioredoxin_6"/>
    <property type="match status" value="1"/>
</dbReference>
<gene>
    <name evidence="7" type="primary">TXNDC16</name>
</gene>
<dbReference type="GeneID" id="114027550"/>
<dbReference type="Pfam" id="PF00085">
    <property type="entry name" value="Thioredoxin"/>
    <property type="match status" value="1"/>
</dbReference>
<feature type="transmembrane region" description="Helical" evidence="2">
    <location>
        <begin position="6"/>
        <end position="24"/>
    </location>
</feature>
<dbReference type="GO" id="GO:0005788">
    <property type="term" value="C:endoplasmic reticulum lumen"/>
    <property type="evidence" value="ECO:0007669"/>
    <property type="project" value="Ensembl"/>
</dbReference>
<protein>
    <submittedName>
        <fullName evidence="7">Thioredoxin domain containing 16</fullName>
    </submittedName>
</protein>
<evidence type="ECO:0000313" key="7">
    <source>
        <dbReference type="Ensembl" id="ENSVURP00010022892.1"/>
    </source>
</evidence>
<keyword evidence="2" id="KW-0472">Membrane</keyword>
<evidence type="ECO:0000256" key="2">
    <source>
        <dbReference type="SAM" id="Phobius"/>
    </source>
</evidence>